<comment type="caution">
    <text evidence="3">The sequence shown here is derived from an EMBL/GenBank/DDBJ whole genome shotgun (WGS) entry which is preliminary data.</text>
</comment>
<name>A0A0B8QLR3_9VIBR</name>
<evidence type="ECO:0000313" key="4">
    <source>
        <dbReference type="Proteomes" id="UP000031666"/>
    </source>
</evidence>
<dbReference type="STRING" id="1481914.JCM19241_306"/>
<reference evidence="4 5" key="4">
    <citation type="submission" date="2015-01" db="EMBL/GenBank/DDBJ databases">
        <authorList>
            <consortium name="NBRP consortium"/>
            <person name="Sawabe T."/>
            <person name="Meirelles P."/>
            <person name="Feng G."/>
            <person name="Sayaka M."/>
            <person name="Hattori M."/>
            <person name="Ohkuma M."/>
        </authorList>
    </citation>
    <scope>NUCLEOTIDE SEQUENCE [LARGE SCALE GENOMIC DNA]</scope>
    <source>
        <strain evidence="6">JCM 19231</strain>
        <strain evidence="4">JCM 19241</strain>
        <strain evidence="1">JCM19231</strain>
        <strain evidence="2 5">JCM19232</strain>
        <strain evidence="3">JCM19241</strain>
    </source>
</reference>
<dbReference type="Proteomes" id="UP000031670">
    <property type="component" value="Unassembled WGS sequence"/>
</dbReference>
<proteinExistence type="predicted"/>
<dbReference type="EMBL" id="BBSC01000005">
    <property type="protein sequence ID" value="GAM76008.1"/>
    <property type="molecule type" value="Genomic_DNA"/>
</dbReference>
<dbReference type="EC" id="1.4.4.2" evidence="3"/>
<evidence type="ECO:0000313" key="1">
    <source>
        <dbReference type="EMBL" id="GAM55510.1"/>
    </source>
</evidence>
<accession>A0A0B8QLR3</accession>
<reference evidence="1 6" key="1">
    <citation type="submission" date="2015-01" db="EMBL/GenBank/DDBJ databases">
        <title>Vibrio sp. C1 JCM 19231 whole genome shotgun sequence.</title>
        <authorList>
            <person name="Sawabe T."/>
            <person name="Meirelles P."/>
            <person name="Feng G."/>
            <person name="Sayaka M."/>
            <person name="Hattori M."/>
            <person name="Ohkuma M."/>
        </authorList>
    </citation>
    <scope>NUCLEOTIDE SEQUENCE [LARGE SCALE GENOMIC DNA]</scope>
    <source>
        <strain evidence="6">JCM 19231</strain>
        <strain evidence="1">JCM19231</strain>
    </source>
</reference>
<evidence type="ECO:0000313" key="3">
    <source>
        <dbReference type="EMBL" id="GAM76008.1"/>
    </source>
</evidence>
<evidence type="ECO:0000313" key="5">
    <source>
        <dbReference type="Proteomes" id="UP000031670"/>
    </source>
</evidence>
<evidence type="ECO:0000313" key="6">
    <source>
        <dbReference type="Proteomes" id="UP000031671"/>
    </source>
</evidence>
<dbReference type="Proteomes" id="UP000031671">
    <property type="component" value="Unassembled WGS sequence"/>
</dbReference>
<dbReference type="AlphaFoldDB" id="A0A0B8QLR3"/>
<dbReference type="EMBL" id="BBSA01000018">
    <property type="protein sequence ID" value="GAM65299.1"/>
    <property type="molecule type" value="Genomic_DNA"/>
</dbReference>
<accession>A0A0B8NLD3</accession>
<evidence type="ECO:0000313" key="2">
    <source>
        <dbReference type="EMBL" id="GAM65299.1"/>
    </source>
</evidence>
<protein>
    <submittedName>
        <fullName evidence="3">Glycine dehydrogenase</fullName>
        <ecNumber evidence="3">1.4.4.2</ecNumber>
    </submittedName>
</protein>
<keyword evidence="3" id="KW-0560">Oxidoreductase</keyword>
<accession>A0A0B8PRK8</accession>
<reference evidence="3 4" key="3">
    <citation type="submission" date="2015-01" db="EMBL/GenBank/DDBJ databases">
        <title>Vibrio sp. C94 JCM 19241 whole genome shotgun sequence.</title>
        <authorList>
            <person name="Sawabe T."/>
            <person name="Meirelles P."/>
            <person name="Feng G."/>
            <person name="Sayaka M."/>
            <person name="Hattori M."/>
            <person name="Ohkuma M."/>
        </authorList>
    </citation>
    <scope>NUCLEOTIDE SEQUENCE [LARGE SCALE GENOMIC DNA]</scope>
    <source>
        <strain evidence="4">JCM 19241</strain>
        <strain evidence="3">JCM19241</strain>
    </source>
</reference>
<sequence length="40" mass="4548">MTDLLRSLSTDTEFVARHNGPNLADQQKMLERLAYLALQS</sequence>
<dbReference type="GO" id="GO:0004375">
    <property type="term" value="F:glycine dehydrogenase (decarboxylating) activity"/>
    <property type="evidence" value="ECO:0007669"/>
    <property type="project" value="UniProtKB-EC"/>
</dbReference>
<dbReference type="EMBL" id="BBRZ01000015">
    <property type="protein sequence ID" value="GAM55510.1"/>
    <property type="molecule type" value="Genomic_DNA"/>
</dbReference>
<keyword evidence="6" id="KW-1185">Reference proteome</keyword>
<reference evidence="2 5" key="2">
    <citation type="submission" date="2015-01" db="EMBL/GenBank/DDBJ databases">
        <title>Vibrio sp. C5 JCM 19232 whole genome shotgun sequence.</title>
        <authorList>
            <person name="Sawabe T."/>
            <person name="Meirelles P."/>
            <person name="Feng G."/>
            <person name="Sayaka M."/>
            <person name="Hattori M."/>
            <person name="Ohkuma M."/>
        </authorList>
    </citation>
    <scope>NUCLEOTIDE SEQUENCE [LARGE SCALE GENOMIC DNA]</scope>
    <source>
        <strain evidence="2 5">JCM19232</strain>
    </source>
</reference>
<dbReference type="Proteomes" id="UP000031666">
    <property type="component" value="Unassembled WGS sequence"/>
</dbReference>
<gene>
    <name evidence="1" type="ORF">JCM19231_5284</name>
    <name evidence="2" type="ORF">JCM19232_4264</name>
    <name evidence="3" type="ORF">JCM19241_306</name>
</gene>
<organism evidence="3 4">
    <name type="scientific">Vibrio ishigakensis</name>
    <dbReference type="NCBI Taxonomy" id="1481914"/>
    <lineage>
        <taxon>Bacteria</taxon>
        <taxon>Pseudomonadati</taxon>
        <taxon>Pseudomonadota</taxon>
        <taxon>Gammaproteobacteria</taxon>
        <taxon>Vibrionales</taxon>
        <taxon>Vibrionaceae</taxon>
        <taxon>Vibrio</taxon>
    </lineage>
</organism>